<protein>
    <submittedName>
        <fullName evidence="3">Uncharacterized protein</fullName>
    </submittedName>
</protein>
<comment type="caution">
    <text evidence="3">The sequence shown here is derived from an EMBL/GenBank/DDBJ whole genome shotgun (WGS) entry which is preliminary data.</text>
</comment>
<dbReference type="AlphaFoldDB" id="A0A931YDE8"/>
<sequence>MKHKTLNITKTKNQTLNGSCAPCSRFHVSCFKFHDSGGYAALFSFAIMLIVFTVVIGVFSGLSIKNTVRTRLNTSDLKNIYAADGFAEDVLRRIYDATVVDALDEETLTVGDVAVTLDLNLEGLLKRHDFNSLIYSRYSHSHTLLVDDTVPANIKIKEWKDSL</sequence>
<evidence type="ECO:0000256" key="1">
    <source>
        <dbReference type="SAM" id="Phobius"/>
    </source>
</evidence>
<keyword evidence="1" id="KW-1133">Transmembrane helix</keyword>
<keyword evidence="1" id="KW-0812">Transmembrane</keyword>
<reference evidence="3" key="1">
    <citation type="submission" date="2020-07" db="EMBL/GenBank/DDBJ databases">
        <title>Huge and variable diversity of episymbiotic CPR bacteria and DPANN archaea in groundwater ecosystems.</title>
        <authorList>
            <person name="He C.Y."/>
            <person name="Keren R."/>
            <person name="Whittaker M."/>
            <person name="Farag I.F."/>
            <person name="Doudna J."/>
            <person name="Cate J.H.D."/>
            <person name="Banfield J.F."/>
        </authorList>
    </citation>
    <scope>NUCLEOTIDE SEQUENCE</scope>
    <source>
        <strain evidence="2">NC_groundwater_191_Ag_S-0.1um_45_8</strain>
        <strain evidence="3">NC_groundwater_418_Ag_B-0.1um_45_10</strain>
    </source>
</reference>
<dbReference type="EMBL" id="JACOYY010000032">
    <property type="protein sequence ID" value="MBI2052245.1"/>
    <property type="molecule type" value="Genomic_DNA"/>
</dbReference>
<organism evidence="3 4">
    <name type="scientific">Candidatus Sungiibacteriota bacterium</name>
    <dbReference type="NCBI Taxonomy" id="2750080"/>
    <lineage>
        <taxon>Bacteria</taxon>
        <taxon>Candidatus Sungiibacteriota</taxon>
    </lineage>
</organism>
<proteinExistence type="predicted"/>
<evidence type="ECO:0000313" key="2">
    <source>
        <dbReference type="EMBL" id="MBI2052245.1"/>
    </source>
</evidence>
<dbReference type="Proteomes" id="UP000786662">
    <property type="component" value="Unassembled WGS sequence"/>
</dbReference>
<keyword evidence="1" id="KW-0472">Membrane</keyword>
<accession>A0A931YDE8</accession>
<evidence type="ECO:0000313" key="4">
    <source>
        <dbReference type="Proteomes" id="UP000709672"/>
    </source>
</evidence>
<feature type="transmembrane region" description="Helical" evidence="1">
    <location>
        <begin position="39"/>
        <end position="62"/>
    </location>
</feature>
<gene>
    <name evidence="2" type="ORF">HYT38_01015</name>
    <name evidence="3" type="ORF">HYV66_01495</name>
</gene>
<dbReference type="EMBL" id="JACPHQ010000017">
    <property type="protein sequence ID" value="MBI2465889.1"/>
    <property type="molecule type" value="Genomic_DNA"/>
</dbReference>
<dbReference type="Proteomes" id="UP000709672">
    <property type="component" value="Unassembled WGS sequence"/>
</dbReference>
<evidence type="ECO:0000313" key="3">
    <source>
        <dbReference type="EMBL" id="MBI2465889.1"/>
    </source>
</evidence>
<name>A0A931YDE8_9BACT</name>